<reference evidence="1 2" key="1">
    <citation type="submission" date="2018-06" db="EMBL/GenBank/DDBJ databases">
        <authorList>
            <consortium name="Pathogen Informatics"/>
            <person name="Doyle S."/>
        </authorList>
    </citation>
    <scope>NUCLEOTIDE SEQUENCE [LARGE SCALE GENOMIC DNA]</scope>
    <source>
        <strain evidence="2">NCTC 10815</strain>
    </source>
</reference>
<dbReference type="AlphaFoldDB" id="A0A378MF56"/>
<dbReference type="RefSeq" id="WP_036103450.1">
    <property type="nucleotide sequence ID" value="NZ_JBHLUC010000029.1"/>
</dbReference>
<protein>
    <submittedName>
        <fullName evidence="1">Predicted integral membrane protein</fullName>
    </submittedName>
</protein>
<evidence type="ECO:0000313" key="1">
    <source>
        <dbReference type="EMBL" id="STY44958.1"/>
    </source>
</evidence>
<name>A0A378MF56_LISGR</name>
<accession>A0A378MF56</accession>
<dbReference type="OrthoDB" id="1650985at2"/>
<dbReference type="EMBL" id="UGPG01000001">
    <property type="protein sequence ID" value="STY44958.1"/>
    <property type="molecule type" value="Genomic_DNA"/>
</dbReference>
<sequence>MVVGRMLEQIFIRCYAVIKMNVIFVGLMFVGGIVLGIGPAWLTITNLAYEFEFDTKEITWRVAWRFYKENFKRGNALFYLFAGCAGILLYSLYAAVQVKGIFFLMTSCILIGAIVLVAVCFILALVTDSRYQTSFRNILKLTLLVFFTNFFTIIKLLAGILVVAVITYKSPALLLFGTVSLLVIYVLFITKGIYQQMNAKFGME</sequence>
<gene>
    <name evidence="1" type="ORF">NCTC10815_02331</name>
</gene>
<proteinExistence type="predicted"/>
<dbReference type="Proteomes" id="UP000254879">
    <property type="component" value="Unassembled WGS sequence"/>
</dbReference>
<organism evidence="1 2">
    <name type="scientific">Listeria grayi</name>
    <name type="common">Listeria murrayi</name>
    <dbReference type="NCBI Taxonomy" id="1641"/>
    <lineage>
        <taxon>Bacteria</taxon>
        <taxon>Bacillati</taxon>
        <taxon>Bacillota</taxon>
        <taxon>Bacilli</taxon>
        <taxon>Bacillales</taxon>
        <taxon>Listeriaceae</taxon>
        <taxon>Listeria</taxon>
    </lineage>
</organism>
<evidence type="ECO:0000313" key="2">
    <source>
        <dbReference type="Proteomes" id="UP000254879"/>
    </source>
</evidence>
<dbReference type="InterPro" id="IPR006938">
    <property type="entry name" value="DUF624"/>
</dbReference>
<dbReference type="Pfam" id="PF04854">
    <property type="entry name" value="DUF624"/>
    <property type="match status" value="1"/>
</dbReference>